<evidence type="ECO:0000313" key="2">
    <source>
        <dbReference type="EMBL" id="KAJ3125266.1"/>
    </source>
</evidence>
<protein>
    <submittedName>
        <fullName evidence="2">Uncharacterized protein</fullName>
    </submittedName>
</protein>
<reference evidence="2" key="1">
    <citation type="submission" date="2020-05" db="EMBL/GenBank/DDBJ databases">
        <title>Phylogenomic resolution of chytrid fungi.</title>
        <authorList>
            <person name="Stajich J.E."/>
            <person name="Amses K."/>
            <person name="Simmons R."/>
            <person name="Seto K."/>
            <person name="Myers J."/>
            <person name="Bonds A."/>
            <person name="Quandt C.A."/>
            <person name="Barry K."/>
            <person name="Liu P."/>
            <person name="Grigoriev I."/>
            <person name="Longcore J.E."/>
            <person name="James T.Y."/>
        </authorList>
    </citation>
    <scope>NUCLEOTIDE SEQUENCE</scope>
    <source>
        <strain evidence="2">JEL0513</strain>
    </source>
</reference>
<organism evidence="2 3">
    <name type="scientific">Physocladia obscura</name>
    <dbReference type="NCBI Taxonomy" id="109957"/>
    <lineage>
        <taxon>Eukaryota</taxon>
        <taxon>Fungi</taxon>
        <taxon>Fungi incertae sedis</taxon>
        <taxon>Chytridiomycota</taxon>
        <taxon>Chytridiomycota incertae sedis</taxon>
        <taxon>Chytridiomycetes</taxon>
        <taxon>Chytridiales</taxon>
        <taxon>Chytriomycetaceae</taxon>
        <taxon>Physocladia</taxon>
    </lineage>
</organism>
<feature type="compositionally biased region" description="Basic and acidic residues" evidence="1">
    <location>
        <begin position="14"/>
        <end position="28"/>
    </location>
</feature>
<keyword evidence="3" id="KW-1185">Reference proteome</keyword>
<feature type="compositionally biased region" description="Polar residues" evidence="1">
    <location>
        <begin position="29"/>
        <end position="39"/>
    </location>
</feature>
<gene>
    <name evidence="2" type="ORF">HK100_010903</name>
</gene>
<sequence length="103" mass="11825">MIKKQLSQPANASKIRETHDKSVSEKSPDSTVASAQPLTKSAEVEQEEEAKFDRVHAKVWNPNNPESWEADMRGYHAVEESEYTLPSDEIEQSRLETQHYLLR</sequence>
<evidence type="ECO:0000313" key="3">
    <source>
        <dbReference type="Proteomes" id="UP001211907"/>
    </source>
</evidence>
<dbReference type="Proteomes" id="UP001211907">
    <property type="component" value="Unassembled WGS sequence"/>
</dbReference>
<name>A0AAD5XHD2_9FUNG</name>
<accession>A0AAD5XHD2</accession>
<dbReference type="AlphaFoldDB" id="A0AAD5XHD2"/>
<feature type="region of interest" description="Disordered" evidence="1">
    <location>
        <begin position="1"/>
        <end position="51"/>
    </location>
</feature>
<feature type="non-terminal residue" evidence="2">
    <location>
        <position position="103"/>
    </location>
</feature>
<evidence type="ECO:0000256" key="1">
    <source>
        <dbReference type="SAM" id="MobiDB-lite"/>
    </source>
</evidence>
<comment type="caution">
    <text evidence="2">The sequence shown here is derived from an EMBL/GenBank/DDBJ whole genome shotgun (WGS) entry which is preliminary data.</text>
</comment>
<proteinExistence type="predicted"/>
<feature type="compositionally biased region" description="Polar residues" evidence="1">
    <location>
        <begin position="1"/>
        <end position="11"/>
    </location>
</feature>
<dbReference type="EMBL" id="JADGJH010000620">
    <property type="protein sequence ID" value="KAJ3125266.1"/>
    <property type="molecule type" value="Genomic_DNA"/>
</dbReference>